<name>A0A1W1D343_9ZZZZ</name>
<dbReference type="AlphaFoldDB" id="A0A1W1D343"/>
<proteinExistence type="predicted"/>
<protein>
    <submittedName>
        <fullName evidence="1">Uncharacterized protein</fullName>
    </submittedName>
</protein>
<evidence type="ECO:0000313" key="1">
    <source>
        <dbReference type="EMBL" id="SFV75049.1"/>
    </source>
</evidence>
<accession>A0A1W1D343</accession>
<gene>
    <name evidence="1" type="ORF">MNB_SM-3-225</name>
</gene>
<organism evidence="1">
    <name type="scientific">hydrothermal vent metagenome</name>
    <dbReference type="NCBI Taxonomy" id="652676"/>
    <lineage>
        <taxon>unclassified sequences</taxon>
        <taxon>metagenomes</taxon>
        <taxon>ecological metagenomes</taxon>
    </lineage>
</organism>
<dbReference type="EMBL" id="FPHP01000014">
    <property type="protein sequence ID" value="SFV75049.1"/>
    <property type="molecule type" value="Genomic_DNA"/>
</dbReference>
<reference evidence="1" key="1">
    <citation type="submission" date="2016-10" db="EMBL/GenBank/DDBJ databases">
        <authorList>
            <person name="de Groot N.N."/>
        </authorList>
    </citation>
    <scope>NUCLEOTIDE SEQUENCE</scope>
</reference>
<sequence length="144" mass="16810">MPIAKPINTTTYFSEDEIKKHLQNVEYIIMATPAPDKFKETPIQFTIFLNTQENFPKEIRDAIFEKFLRENHIKNPQEVLSQPMPVGFSDGGQETPMPLLLIKPQDQQSIPHTTMYVFDFLADSDHYYEAKEEKLTGWTYSYDS</sequence>